<protein>
    <submittedName>
        <fullName evidence="1">SH3 domain-containing protein</fullName>
    </submittedName>
</protein>
<accession>A0A369YEC7</accession>
<dbReference type="AlphaFoldDB" id="A0A369YEC7"/>
<sequence>MNKHKELNVSSDELVNQERLRPASIGKFIEQQKRISDVLSQSLTIKNAISAIDWSELDKTKVANNILKLIPKYDEHLSAAKQLLEQQESIIHPFRDMSLKEQKRIAEFASQQKRIAEFASQQKRITELTLQQISIAESVLKTLSTSEILSNIYGLNKDQFAILNAIRRFVPITGSGVGSGISGMFGDILKTKGQQTGQVFEEFKFDAQAEQERLNSLLNDPNKIEEALKEVEEATAKNAEIAESVISGDDNATYKFLVEQIKQALLVILRLLGFLSILGYTSKDFIEMLQSSSKEIICQEYGIENSENAEVRKVSLTKGTLNVRQYPNEKGKVLAELPNGEFICLPNKQKGNQRWLKVQTKDENDNLIIGYVNARFTEKVTFINGEKL</sequence>
<evidence type="ECO:0000313" key="2">
    <source>
        <dbReference type="Proteomes" id="UP000253872"/>
    </source>
</evidence>
<dbReference type="Proteomes" id="UP000253872">
    <property type="component" value="Unassembled WGS sequence"/>
</dbReference>
<evidence type="ECO:0000313" key="1">
    <source>
        <dbReference type="EMBL" id="RDE73061.1"/>
    </source>
</evidence>
<proteinExistence type="predicted"/>
<reference evidence="1 2" key="1">
    <citation type="submission" date="2018-05" db="EMBL/GenBank/DDBJ databases">
        <title>Draft Genome Sequences for a Diverse set of 7 Haemophilus Species.</title>
        <authorList>
            <person name="Nichols M."/>
            <person name="Topaz N."/>
            <person name="Wang X."/>
            <person name="Wang X."/>
            <person name="Boxrud D."/>
        </authorList>
    </citation>
    <scope>NUCLEOTIDE SEQUENCE [LARGE SCALE GENOMIC DNA]</scope>
    <source>
        <strain evidence="1 2">C2002001239</strain>
    </source>
</reference>
<dbReference type="RefSeq" id="WP_111402102.1">
    <property type="nucleotide sequence ID" value="NZ_QEPN01000002.1"/>
</dbReference>
<dbReference type="EMBL" id="QEPN01000002">
    <property type="protein sequence ID" value="RDE73061.1"/>
    <property type="molecule type" value="Genomic_DNA"/>
</dbReference>
<name>A0A369YEC7_9PAST</name>
<gene>
    <name evidence="1" type="ORF">DPV93_02960</name>
</gene>
<dbReference type="Gene3D" id="2.30.30.40">
    <property type="entry name" value="SH3 Domains"/>
    <property type="match status" value="1"/>
</dbReference>
<comment type="caution">
    <text evidence="1">The sequence shown here is derived from an EMBL/GenBank/DDBJ whole genome shotgun (WGS) entry which is preliminary data.</text>
</comment>
<organism evidence="1 2">
    <name type="scientific">Haemophilus sputorum</name>
    <dbReference type="NCBI Taxonomy" id="1078480"/>
    <lineage>
        <taxon>Bacteria</taxon>
        <taxon>Pseudomonadati</taxon>
        <taxon>Pseudomonadota</taxon>
        <taxon>Gammaproteobacteria</taxon>
        <taxon>Pasteurellales</taxon>
        <taxon>Pasteurellaceae</taxon>
        <taxon>Haemophilus</taxon>
    </lineage>
</organism>